<dbReference type="SUPFAM" id="SSF53474">
    <property type="entry name" value="alpha/beta-Hydrolases"/>
    <property type="match status" value="1"/>
</dbReference>
<feature type="domain" description="Thioesterase" evidence="2">
    <location>
        <begin position="25"/>
        <end position="114"/>
    </location>
</feature>
<dbReference type="Gene3D" id="3.40.50.1820">
    <property type="entry name" value="alpha/beta hydrolase"/>
    <property type="match status" value="1"/>
</dbReference>
<evidence type="ECO:0000313" key="4">
    <source>
        <dbReference type="Proteomes" id="UP000054408"/>
    </source>
</evidence>
<dbReference type="PANTHER" id="PTHR11487:SF0">
    <property type="entry name" value="S-ACYL FATTY ACID SYNTHASE THIOESTERASE, MEDIUM CHAIN"/>
    <property type="match status" value="1"/>
</dbReference>
<comment type="similarity">
    <text evidence="1">Belongs to the thioesterase family.</text>
</comment>
<proteinExistence type="inferred from homology"/>
<dbReference type="EMBL" id="GL349469">
    <property type="protein sequence ID" value="KNC51648.1"/>
    <property type="molecule type" value="Genomic_DNA"/>
</dbReference>
<dbReference type="GO" id="GO:0008610">
    <property type="term" value="P:lipid biosynthetic process"/>
    <property type="evidence" value="ECO:0007669"/>
    <property type="project" value="TreeGrafter"/>
</dbReference>
<evidence type="ECO:0000259" key="2">
    <source>
        <dbReference type="Pfam" id="PF00975"/>
    </source>
</evidence>
<accession>A0A0L0DK05</accession>
<gene>
    <name evidence="3" type="ORF">AMSG_07711</name>
</gene>
<keyword evidence="4" id="KW-1185">Reference proteome</keyword>
<dbReference type="InterPro" id="IPR001031">
    <property type="entry name" value="Thioesterase"/>
</dbReference>
<dbReference type="OrthoDB" id="541883at2759"/>
<dbReference type="RefSeq" id="XP_013755788.1">
    <property type="nucleotide sequence ID" value="XM_013900334.1"/>
</dbReference>
<protein>
    <submittedName>
        <fullName evidence="3">Thioesterase</fullName>
    </submittedName>
</protein>
<dbReference type="InterPro" id="IPR029058">
    <property type="entry name" value="AB_hydrolase_fold"/>
</dbReference>
<reference evidence="3 4" key="1">
    <citation type="submission" date="2010-05" db="EMBL/GenBank/DDBJ databases">
        <title>The Genome Sequence of Thecamonas trahens ATCC 50062.</title>
        <authorList>
            <consortium name="The Broad Institute Genome Sequencing Platform"/>
            <person name="Russ C."/>
            <person name="Cuomo C."/>
            <person name="Shea T."/>
            <person name="Young S.K."/>
            <person name="Zeng Q."/>
            <person name="Koehrsen M."/>
            <person name="Haas B."/>
            <person name="Borodovsky M."/>
            <person name="Guigo R."/>
            <person name="Alvarado L."/>
            <person name="Berlin A."/>
            <person name="Bochicchio J."/>
            <person name="Borenstein D."/>
            <person name="Chapman S."/>
            <person name="Chen Z."/>
            <person name="Freedman E."/>
            <person name="Gellesch M."/>
            <person name="Goldberg J."/>
            <person name="Griggs A."/>
            <person name="Gujja S."/>
            <person name="Heilman E."/>
            <person name="Heiman D."/>
            <person name="Hepburn T."/>
            <person name="Howarth C."/>
            <person name="Jen D."/>
            <person name="Larson L."/>
            <person name="Mehta T."/>
            <person name="Park D."/>
            <person name="Pearson M."/>
            <person name="Roberts A."/>
            <person name="Saif S."/>
            <person name="Shenoy N."/>
            <person name="Sisk P."/>
            <person name="Stolte C."/>
            <person name="Sykes S."/>
            <person name="Thomson T."/>
            <person name="Walk T."/>
            <person name="White J."/>
            <person name="Yandava C."/>
            <person name="Burger G."/>
            <person name="Gray M.W."/>
            <person name="Holland P.W.H."/>
            <person name="King N."/>
            <person name="Lang F.B.F."/>
            <person name="Roger A.J."/>
            <person name="Ruiz-Trillo I."/>
            <person name="Lander E."/>
            <person name="Nusbaum C."/>
        </authorList>
    </citation>
    <scope>NUCLEOTIDE SEQUENCE [LARGE SCALE GENOMIC DNA]</scope>
    <source>
        <strain evidence="3 4">ATCC 50062</strain>
    </source>
</reference>
<evidence type="ECO:0000313" key="3">
    <source>
        <dbReference type="EMBL" id="KNC51648.1"/>
    </source>
</evidence>
<dbReference type="InterPro" id="IPR012223">
    <property type="entry name" value="TEII"/>
</dbReference>
<dbReference type="PANTHER" id="PTHR11487">
    <property type="entry name" value="THIOESTERASE"/>
    <property type="match status" value="1"/>
</dbReference>
<organism evidence="3 4">
    <name type="scientific">Thecamonas trahens ATCC 50062</name>
    <dbReference type="NCBI Taxonomy" id="461836"/>
    <lineage>
        <taxon>Eukaryota</taxon>
        <taxon>Apusozoa</taxon>
        <taxon>Apusomonadida</taxon>
        <taxon>Apusomonadidae</taxon>
        <taxon>Thecamonas</taxon>
    </lineage>
</organism>
<dbReference type="AlphaFoldDB" id="A0A0L0DK05"/>
<sequence>MSKKKEIFTQLRVPGGEVTESDGVVYAFHHAGGSATSFVPFARAAPRLSWRALQLPGRGVRMSEAHPSSVAGIVGEAVVAMASEMGAGGEYVVFGHSMGATLAYEVVRALMAVGAGNGDGKASGADAELAAAVEEAAAAAGVAMETVCALPMPKALIVSARSAFPVSASPRTW</sequence>
<dbReference type="Proteomes" id="UP000054408">
    <property type="component" value="Unassembled WGS sequence"/>
</dbReference>
<name>A0A0L0DK05_THETB</name>
<dbReference type="GeneID" id="25566572"/>
<evidence type="ECO:0000256" key="1">
    <source>
        <dbReference type="ARBA" id="ARBA00007169"/>
    </source>
</evidence>
<dbReference type="Pfam" id="PF00975">
    <property type="entry name" value="Thioesterase"/>
    <property type="match status" value="1"/>
</dbReference>